<accession>A0A552E361</accession>
<dbReference type="AlphaFoldDB" id="A0A552E361"/>
<feature type="domain" description="Helicase HerA central" evidence="1">
    <location>
        <begin position="509"/>
        <end position="619"/>
    </location>
</feature>
<dbReference type="GO" id="GO:0005524">
    <property type="term" value="F:ATP binding"/>
    <property type="evidence" value="ECO:0007669"/>
    <property type="project" value="UniProtKB-KW"/>
</dbReference>
<dbReference type="InterPro" id="IPR051162">
    <property type="entry name" value="T4SS_component"/>
</dbReference>
<dbReference type="EMBL" id="SFBL01000029">
    <property type="protein sequence ID" value="TRU28936.1"/>
    <property type="molecule type" value="Genomic_DNA"/>
</dbReference>
<dbReference type="Pfam" id="PF01935">
    <property type="entry name" value="DUF87"/>
    <property type="match status" value="1"/>
</dbReference>
<evidence type="ECO:0000313" key="3">
    <source>
        <dbReference type="Proteomes" id="UP000319313"/>
    </source>
</evidence>
<dbReference type="Proteomes" id="UP000319313">
    <property type="component" value="Unassembled WGS sequence"/>
</dbReference>
<dbReference type="PANTHER" id="PTHR30121">
    <property type="entry name" value="UNCHARACTERIZED PROTEIN YJGR-RELATED"/>
    <property type="match status" value="1"/>
</dbReference>
<reference evidence="2 3" key="1">
    <citation type="submission" date="2019-01" db="EMBL/GenBank/DDBJ databases">
        <title>Coherence of Microcystis species and biogeography revealed through population genomics.</title>
        <authorList>
            <person name="Perez-Carrascal O.M."/>
            <person name="Terrat Y."/>
            <person name="Giani A."/>
            <person name="Fortin N."/>
            <person name="Tromas N."/>
            <person name="Shapiro B.J."/>
        </authorList>
    </citation>
    <scope>NUCLEOTIDE SEQUENCE [LARGE SCALE GENOMIC DNA]</scope>
    <source>
        <strain evidence="2">Ma_SC_T_19800800_S464</strain>
    </source>
</reference>
<keyword evidence="2" id="KW-0067">ATP-binding</keyword>
<comment type="caution">
    <text evidence="2">The sequence shown here is derived from an EMBL/GenBank/DDBJ whole genome shotgun (WGS) entry which is preliminary data.</text>
</comment>
<evidence type="ECO:0000313" key="2">
    <source>
        <dbReference type="EMBL" id="TRU28936.1"/>
    </source>
</evidence>
<evidence type="ECO:0000259" key="1">
    <source>
        <dbReference type="Pfam" id="PF01935"/>
    </source>
</evidence>
<dbReference type="InterPro" id="IPR002789">
    <property type="entry name" value="HerA_central"/>
</dbReference>
<keyword evidence="2" id="KW-0547">Nucleotide-binding</keyword>
<protein>
    <submittedName>
        <fullName evidence="2">ATP-binding protein</fullName>
    </submittedName>
</protein>
<sequence length="912" mass="101341">MRSSDIVPSQDSQQLNQLDFKIAAANVMSQSLLFSLGRQYLEIPLAEAKYIQPMPPKGILMGDAYFLKVEQVGNSLVDSLSQPFTALQTALSACHNPEKYNLVFIISSDGSQNQVYLGICSKDSLDSSSEEFISNIGKFLQGNWQGTKFRELDTDSPEVKSHIIQPLNKYHYAQAITGIPSLKPGDNPGYPQSLDRLLRGMRGSSFMYMVIAEPMIESQVDGIIYGLRELMGRVHSFSKINFNETFTKGISINKEWNESTGESISDTFSTSREEVDDSAFDKALLTALAGLGLGLLFPPMGLMAFLVADTALDVAPLLSNKYQETKGQTITKNKQTGSSEGQGFNLSSAQGFGEEYINAHAEAAEAQIKKYLQRFEQARALGCWNVGAYLLAQKPDILQQASTQLRALLSGENSIFEPIRIHDLKRVWNKTKNSLQNFDQLDLALVNPNNQEQRLDHPLGKAFNGLTTPLNTQELALLINLPRHEVPGVKVMPTATFSLNPPIVEGKAIELGNVLEGGEPTSLKYNISLSSLAKHCLITGITGSGKSTTCRKLLTELNQQQIPFLVIEPAKDEYVEWAMNLNAQLPKNSPNRIAIYMPGVQTWRGQKLENQLTLNPFDLVWLSEDSTPQVLPHIDRLKSILNASFPMQEILPVLLEDVLFYAYTRPQNWLDDKLPAFGTPRPTLTQLLDQIQPVIKGKGYEERVTANLTAALTTRIQSLRRGWKGQLFDRPISTPWAEIFDRPAIINLSYLGDDADKAFAMAILLQFLYEYRQIQNDLLSQKERENLGLRHLAVIEEAHRLLLKVSSGMSEQANPQGKVAEMFANILSEIRAYGQGLLIADQVPARLVPDAIKNTNLKIVHRLVAADDRDAMGSCMTLTPEQSAIINHLRPGQAIVCGEQDDMAAWVQVLKL</sequence>
<organism evidence="2 3">
    <name type="scientific">Microcystis aeruginosa Ma_SC_T_19800800_S464</name>
    <dbReference type="NCBI Taxonomy" id="2486257"/>
    <lineage>
        <taxon>Bacteria</taxon>
        <taxon>Bacillati</taxon>
        <taxon>Cyanobacteriota</taxon>
        <taxon>Cyanophyceae</taxon>
        <taxon>Oscillatoriophycideae</taxon>
        <taxon>Chroococcales</taxon>
        <taxon>Microcystaceae</taxon>
        <taxon>Microcystis</taxon>
    </lineage>
</organism>
<dbReference type="Gene3D" id="3.40.50.300">
    <property type="entry name" value="P-loop containing nucleotide triphosphate hydrolases"/>
    <property type="match status" value="2"/>
</dbReference>
<dbReference type="InterPro" id="IPR027417">
    <property type="entry name" value="P-loop_NTPase"/>
</dbReference>
<proteinExistence type="predicted"/>
<gene>
    <name evidence="2" type="ORF">EWV81_03755</name>
</gene>
<dbReference type="SUPFAM" id="SSF52540">
    <property type="entry name" value="P-loop containing nucleoside triphosphate hydrolases"/>
    <property type="match status" value="1"/>
</dbReference>
<name>A0A552E361_MICAE</name>
<dbReference type="PANTHER" id="PTHR30121:SF6">
    <property type="entry name" value="SLR6007 PROTEIN"/>
    <property type="match status" value="1"/>
</dbReference>